<dbReference type="PROSITE" id="PS50835">
    <property type="entry name" value="IG_LIKE"/>
    <property type="match status" value="1"/>
</dbReference>
<keyword evidence="1" id="KW-0732">Signal</keyword>
<dbReference type="InterPro" id="IPR052598">
    <property type="entry name" value="IgSF_CEA-related"/>
</dbReference>
<dbReference type="RefSeq" id="XP_030067077.1">
    <property type="nucleotide sequence ID" value="XM_030211217.1"/>
</dbReference>
<keyword evidence="2" id="KW-1015">Disulfide bond</keyword>
<dbReference type="FunFam" id="2.60.40.10:FF:000244">
    <property type="entry name" value="carcinoembryonic antigen-related cell adhesion molecule 16"/>
    <property type="match status" value="1"/>
</dbReference>
<dbReference type="Pfam" id="PF13927">
    <property type="entry name" value="Ig_3"/>
    <property type="match status" value="1"/>
</dbReference>
<evidence type="ECO:0000259" key="7">
    <source>
        <dbReference type="PROSITE" id="PS50835"/>
    </source>
</evidence>
<evidence type="ECO:0000256" key="5">
    <source>
        <dbReference type="ARBA" id="ARBA00038222"/>
    </source>
</evidence>
<accession>A0A6P7YI12</accession>
<feature type="domain" description="Ig-like" evidence="7">
    <location>
        <begin position="29"/>
        <end position="114"/>
    </location>
</feature>
<dbReference type="SUPFAM" id="SSF48726">
    <property type="entry name" value="Immunoglobulin"/>
    <property type="match status" value="1"/>
</dbReference>
<dbReference type="InterPro" id="IPR013783">
    <property type="entry name" value="Ig-like_fold"/>
</dbReference>
<evidence type="ECO:0000256" key="2">
    <source>
        <dbReference type="ARBA" id="ARBA00023157"/>
    </source>
</evidence>
<proteinExistence type="inferred from homology"/>
<dbReference type="AlphaFoldDB" id="A0A6P7YI12"/>
<dbReference type="InterPro" id="IPR003598">
    <property type="entry name" value="Ig_sub2"/>
</dbReference>
<gene>
    <name evidence="9" type="primary">LOC115475474</name>
</gene>
<dbReference type="InterPro" id="IPR007110">
    <property type="entry name" value="Ig-like_dom"/>
</dbReference>
<protein>
    <submittedName>
        <fullName evidence="9">Carcinoembryonic antigen-related cell adhesion molecule 1-like isoform X2</fullName>
    </submittedName>
</protein>
<keyword evidence="6" id="KW-1133">Transmembrane helix</keyword>
<dbReference type="InterPro" id="IPR003599">
    <property type="entry name" value="Ig_sub"/>
</dbReference>
<name>A0A6P7YI12_9AMPH</name>
<evidence type="ECO:0000313" key="8">
    <source>
        <dbReference type="Proteomes" id="UP000515156"/>
    </source>
</evidence>
<comment type="similarity">
    <text evidence="5">Belongs to the immunoglobulin superfamily. CEA family.</text>
</comment>
<evidence type="ECO:0000256" key="1">
    <source>
        <dbReference type="ARBA" id="ARBA00022729"/>
    </source>
</evidence>
<evidence type="ECO:0000313" key="9">
    <source>
        <dbReference type="RefSeq" id="XP_030067077.1"/>
    </source>
</evidence>
<keyword evidence="6" id="KW-0812">Transmembrane</keyword>
<dbReference type="SMART" id="SM00408">
    <property type="entry name" value="IGc2"/>
    <property type="match status" value="1"/>
</dbReference>
<keyword evidence="3" id="KW-0325">Glycoprotein</keyword>
<keyword evidence="4" id="KW-0393">Immunoglobulin domain</keyword>
<evidence type="ECO:0000256" key="3">
    <source>
        <dbReference type="ARBA" id="ARBA00023180"/>
    </source>
</evidence>
<evidence type="ECO:0000256" key="4">
    <source>
        <dbReference type="ARBA" id="ARBA00023319"/>
    </source>
</evidence>
<dbReference type="InterPro" id="IPR036179">
    <property type="entry name" value="Ig-like_dom_sf"/>
</dbReference>
<reference evidence="9" key="1">
    <citation type="submission" date="2025-08" db="UniProtKB">
        <authorList>
            <consortium name="RefSeq"/>
        </authorList>
    </citation>
    <scope>IDENTIFICATION</scope>
</reference>
<dbReference type="PANTHER" id="PTHR44337:SF20">
    <property type="entry name" value="CARCINOEMBRYONIC ANTIGEN-RELATED CELL ADHESION MOLECULE 5-RELATED"/>
    <property type="match status" value="1"/>
</dbReference>
<sequence>MKSVFCRWSHYIWGSAARVFLFSEILDKPSVTTSFPHPMEHKDSVTLTCVTSSTTETILWFKDNQIFPSNDRISLSQDNRTLTIFRVSSTDSGSYQCEVMNPVSRNTSDPYTLTVNPSPAGGPDTSLQTAVGAAIGSVLGAAVLITSAVLLYKRGSNCWTGKYGVTEEYEVPKVSSTPPALNQNITQQNLGGTYVNTLNPRAPAPAYTDLVFRNQSVYNDLKR</sequence>
<dbReference type="Gene3D" id="2.60.40.10">
    <property type="entry name" value="Immunoglobulins"/>
    <property type="match status" value="1"/>
</dbReference>
<keyword evidence="6" id="KW-0472">Membrane</keyword>
<organism evidence="8 9">
    <name type="scientific">Microcaecilia unicolor</name>
    <dbReference type="NCBI Taxonomy" id="1415580"/>
    <lineage>
        <taxon>Eukaryota</taxon>
        <taxon>Metazoa</taxon>
        <taxon>Chordata</taxon>
        <taxon>Craniata</taxon>
        <taxon>Vertebrata</taxon>
        <taxon>Euteleostomi</taxon>
        <taxon>Amphibia</taxon>
        <taxon>Gymnophiona</taxon>
        <taxon>Siphonopidae</taxon>
        <taxon>Microcaecilia</taxon>
    </lineage>
</organism>
<feature type="transmembrane region" description="Helical" evidence="6">
    <location>
        <begin position="130"/>
        <end position="152"/>
    </location>
</feature>
<keyword evidence="8" id="KW-1185">Reference proteome</keyword>
<dbReference type="PANTHER" id="PTHR44337">
    <property type="entry name" value="CARCINOEMBRYONIC ANTIGEN-RELATED CELL ADHESION MOLECULE 8"/>
    <property type="match status" value="1"/>
</dbReference>
<dbReference type="Proteomes" id="UP000515156">
    <property type="component" value="Chromosome 8"/>
</dbReference>
<dbReference type="GeneID" id="115475474"/>
<evidence type="ECO:0000256" key="6">
    <source>
        <dbReference type="SAM" id="Phobius"/>
    </source>
</evidence>
<dbReference type="SMART" id="SM00409">
    <property type="entry name" value="IG"/>
    <property type="match status" value="1"/>
</dbReference>